<dbReference type="EMBL" id="JANAKD010002304">
    <property type="protein sequence ID" value="KAJ3473985.1"/>
    <property type="molecule type" value="Genomic_DNA"/>
</dbReference>
<organism evidence="1 2">
    <name type="scientific">Lecanicillium saksenae</name>
    <dbReference type="NCBI Taxonomy" id="468837"/>
    <lineage>
        <taxon>Eukaryota</taxon>
        <taxon>Fungi</taxon>
        <taxon>Dikarya</taxon>
        <taxon>Ascomycota</taxon>
        <taxon>Pezizomycotina</taxon>
        <taxon>Sordariomycetes</taxon>
        <taxon>Hypocreomycetidae</taxon>
        <taxon>Hypocreales</taxon>
        <taxon>Cordycipitaceae</taxon>
        <taxon>Lecanicillium</taxon>
    </lineage>
</organism>
<keyword evidence="2" id="KW-1185">Reference proteome</keyword>
<proteinExistence type="predicted"/>
<comment type="caution">
    <text evidence="1">The sequence shown here is derived from an EMBL/GenBank/DDBJ whole genome shotgun (WGS) entry which is preliminary data.</text>
</comment>
<sequence>MLNAKQTAVLAALCAGTAFADVNAQDWQGRTALHFAVRGSMRTIQPLMDAGADPMIADDYGQTPISQVESMKHLYPIRKAEVLAVLKKKTTGQT</sequence>
<evidence type="ECO:0000313" key="2">
    <source>
        <dbReference type="Proteomes" id="UP001148737"/>
    </source>
</evidence>
<accession>A0ACC1QGS5</accession>
<reference evidence="1" key="1">
    <citation type="submission" date="2022-07" db="EMBL/GenBank/DDBJ databases">
        <title>Genome Sequence of Lecanicillium saksenae.</title>
        <authorList>
            <person name="Buettner E."/>
        </authorList>
    </citation>
    <scope>NUCLEOTIDE SEQUENCE</scope>
    <source>
        <strain evidence="1">VT-O1</strain>
    </source>
</reference>
<protein>
    <submittedName>
        <fullName evidence="1">Uncharacterized protein</fullName>
    </submittedName>
</protein>
<name>A0ACC1QGS5_9HYPO</name>
<evidence type="ECO:0000313" key="1">
    <source>
        <dbReference type="EMBL" id="KAJ3473985.1"/>
    </source>
</evidence>
<gene>
    <name evidence="1" type="ORF">NLG97_g10046</name>
</gene>
<dbReference type="Proteomes" id="UP001148737">
    <property type="component" value="Unassembled WGS sequence"/>
</dbReference>